<keyword evidence="6" id="KW-1185">Reference proteome</keyword>
<feature type="domain" description="Multidrug resistance protein MdtA-like barrel-sandwich hybrid" evidence="3">
    <location>
        <begin position="79"/>
        <end position="205"/>
    </location>
</feature>
<sequence>MSGLTRSRQWLDKRPYVLAALIVLILIVWMLSGSEQDSQTSEQSEQTVTEVTPKVKVQRFDAQMVDNTVELYGRTEPDRVTTIKAEVAGKILKVHAKRGAFVEKGQVIATIDIRDLKSQLARAKALLAQRELNYEGVESLHQEGYQGKVQLSTATAELEDVKSQIKTLEIAIANTQVVAPFDGVLNTRYVEQGDYVKVGDQIAMLADLQPIVVTGYATEHQISKLKVGQAANIDLLNHAATTGEIRYIASVADEKTNTFKVEVAVNNEDGQWRAGQSGTLNIALNKTPAIKVSPALLALDEQGNIGIKMVDNNQVIFTEIDIVKSENDGIWLGGLGNSADIIVLGQGFVRDGDKVDPVMAEGE</sequence>
<dbReference type="EMBL" id="BSSV01000001">
    <property type="protein sequence ID" value="GLX84189.1"/>
    <property type="molecule type" value="Genomic_DNA"/>
</dbReference>
<keyword evidence="2" id="KW-0175">Coiled coil</keyword>
<dbReference type="Proteomes" id="UP001157134">
    <property type="component" value="Unassembled WGS sequence"/>
</dbReference>
<evidence type="ECO:0000256" key="1">
    <source>
        <dbReference type="ARBA" id="ARBA00009477"/>
    </source>
</evidence>
<protein>
    <submittedName>
        <fullName evidence="5">Hemolysin D</fullName>
    </submittedName>
</protein>
<dbReference type="Gene3D" id="2.40.50.100">
    <property type="match status" value="2"/>
</dbReference>
<dbReference type="RefSeq" id="WP_284295731.1">
    <property type="nucleotide sequence ID" value="NZ_BSSV01000001.1"/>
</dbReference>
<gene>
    <name evidence="5" type="ORF">tloyanaT_04410</name>
</gene>
<evidence type="ECO:0000259" key="4">
    <source>
        <dbReference type="Pfam" id="PF25954"/>
    </source>
</evidence>
<feature type="coiled-coil region" evidence="2">
    <location>
        <begin position="113"/>
        <end position="171"/>
    </location>
</feature>
<dbReference type="SUPFAM" id="SSF111369">
    <property type="entry name" value="HlyD-like secretion proteins"/>
    <property type="match status" value="1"/>
</dbReference>
<dbReference type="Pfam" id="PF25954">
    <property type="entry name" value="Beta-barrel_RND_2"/>
    <property type="match status" value="1"/>
</dbReference>
<dbReference type="Gene3D" id="2.40.30.170">
    <property type="match status" value="1"/>
</dbReference>
<dbReference type="Pfam" id="PF25917">
    <property type="entry name" value="BSH_RND"/>
    <property type="match status" value="1"/>
</dbReference>
<comment type="similarity">
    <text evidence="1">Belongs to the membrane fusion protein (MFP) (TC 8.A.1) family.</text>
</comment>
<feature type="domain" description="CusB-like beta-barrel" evidence="4">
    <location>
        <begin position="218"/>
        <end position="283"/>
    </location>
</feature>
<dbReference type="PANTHER" id="PTHR30469:SF29">
    <property type="entry name" value="BLR2860 PROTEIN"/>
    <property type="match status" value="1"/>
</dbReference>
<organism evidence="5 6">
    <name type="scientific">Thalassotalea loyana</name>
    <dbReference type="NCBI Taxonomy" id="280483"/>
    <lineage>
        <taxon>Bacteria</taxon>
        <taxon>Pseudomonadati</taxon>
        <taxon>Pseudomonadota</taxon>
        <taxon>Gammaproteobacteria</taxon>
        <taxon>Alteromonadales</taxon>
        <taxon>Colwelliaceae</taxon>
        <taxon>Thalassotalea</taxon>
    </lineage>
</organism>
<proteinExistence type="inferred from homology"/>
<accession>A0ABQ6H9I7</accession>
<evidence type="ECO:0000259" key="3">
    <source>
        <dbReference type="Pfam" id="PF25917"/>
    </source>
</evidence>
<name>A0ABQ6H9I7_9GAMM</name>
<evidence type="ECO:0000256" key="2">
    <source>
        <dbReference type="SAM" id="Coils"/>
    </source>
</evidence>
<evidence type="ECO:0000313" key="6">
    <source>
        <dbReference type="Proteomes" id="UP001157134"/>
    </source>
</evidence>
<dbReference type="NCBIfam" id="TIGR01730">
    <property type="entry name" value="RND_mfp"/>
    <property type="match status" value="1"/>
</dbReference>
<reference evidence="5 6" key="1">
    <citation type="submission" date="2023-03" db="EMBL/GenBank/DDBJ databases">
        <title>Thalassotalea loyana LMG 22536T draft genome sequence.</title>
        <authorList>
            <person name="Sawabe T."/>
        </authorList>
    </citation>
    <scope>NUCLEOTIDE SEQUENCE [LARGE SCALE GENOMIC DNA]</scope>
    <source>
        <strain evidence="5 6">LMG 22536</strain>
    </source>
</reference>
<evidence type="ECO:0000313" key="5">
    <source>
        <dbReference type="EMBL" id="GLX84189.1"/>
    </source>
</evidence>
<dbReference type="InterPro" id="IPR058625">
    <property type="entry name" value="MdtA-like_BSH"/>
</dbReference>
<dbReference type="InterPro" id="IPR058792">
    <property type="entry name" value="Beta-barrel_RND_2"/>
</dbReference>
<comment type="caution">
    <text evidence="5">The sequence shown here is derived from an EMBL/GenBank/DDBJ whole genome shotgun (WGS) entry which is preliminary data.</text>
</comment>
<dbReference type="InterPro" id="IPR006143">
    <property type="entry name" value="RND_pump_MFP"/>
</dbReference>
<dbReference type="PANTHER" id="PTHR30469">
    <property type="entry name" value="MULTIDRUG RESISTANCE PROTEIN MDTA"/>
    <property type="match status" value="1"/>
</dbReference>